<accession>A0A7S2P364</accession>
<dbReference type="AlphaFoldDB" id="A0A7S2P364"/>
<evidence type="ECO:0000256" key="1">
    <source>
        <dbReference type="SAM" id="Phobius"/>
    </source>
</evidence>
<dbReference type="EMBL" id="HBGZ01001824">
    <property type="protein sequence ID" value="CAD9573225.1"/>
    <property type="molecule type" value="Transcribed_RNA"/>
</dbReference>
<sequence length="120" mass="12439">MPSDAGKVVKAVEQKAAPAQQPAAAVVSSNSAVEEEELQAYPIDLPSPILLATSMVLAISSIGSLFELAGGTPKLGFAVTAAITALGLPISVFLIYAAILKGSAETEEADREFMNKPRRL</sequence>
<gene>
    <name evidence="2" type="ORF">SMAR0320_LOCUS1290</name>
</gene>
<evidence type="ECO:0000313" key="2">
    <source>
        <dbReference type="EMBL" id="CAD9573225.1"/>
    </source>
</evidence>
<keyword evidence="1" id="KW-1133">Transmembrane helix</keyword>
<feature type="transmembrane region" description="Helical" evidence="1">
    <location>
        <begin position="75"/>
        <end position="99"/>
    </location>
</feature>
<reference evidence="2" key="1">
    <citation type="submission" date="2021-01" db="EMBL/GenBank/DDBJ databases">
        <authorList>
            <person name="Corre E."/>
            <person name="Pelletier E."/>
            <person name="Niang G."/>
            <person name="Scheremetjew M."/>
            <person name="Finn R."/>
            <person name="Kale V."/>
            <person name="Holt S."/>
            <person name="Cochrane G."/>
            <person name="Meng A."/>
            <person name="Brown T."/>
            <person name="Cohen L."/>
        </authorList>
    </citation>
    <scope>NUCLEOTIDE SEQUENCE</scope>
    <source>
        <strain evidence="2">SM1012Den-03</strain>
    </source>
</reference>
<keyword evidence="1" id="KW-0472">Membrane</keyword>
<name>A0A7S2P364_9STRA</name>
<protein>
    <submittedName>
        <fullName evidence="2">Uncharacterized protein</fullName>
    </submittedName>
</protein>
<keyword evidence="1" id="KW-0812">Transmembrane</keyword>
<feature type="transmembrane region" description="Helical" evidence="1">
    <location>
        <begin position="49"/>
        <end position="68"/>
    </location>
</feature>
<organism evidence="2">
    <name type="scientific">Skeletonema marinoi</name>
    <dbReference type="NCBI Taxonomy" id="267567"/>
    <lineage>
        <taxon>Eukaryota</taxon>
        <taxon>Sar</taxon>
        <taxon>Stramenopiles</taxon>
        <taxon>Ochrophyta</taxon>
        <taxon>Bacillariophyta</taxon>
        <taxon>Coscinodiscophyceae</taxon>
        <taxon>Thalassiosirophycidae</taxon>
        <taxon>Thalassiosirales</taxon>
        <taxon>Skeletonemataceae</taxon>
        <taxon>Skeletonema</taxon>
        <taxon>Skeletonema marinoi-dohrnii complex</taxon>
    </lineage>
</organism>
<proteinExistence type="predicted"/>